<evidence type="ECO:0000256" key="2">
    <source>
        <dbReference type="ARBA" id="ARBA00005528"/>
    </source>
</evidence>
<sequence length="237" mass="24377">MYVPQALPEGGELDLPHGAARHAQVLRLQPGDALTLFNGEGGECRATIIRMGRSSVQARIGAHAAIEREAARRVHLLAGLMASERMDWLVEKATELGAASLTPLLTQHCALRLSGPHAAKKHAHWQAVAVAACEQSGRNRLPLIHPPRPLAEGLAGQAEAGDGARFVLSLKPGAASLRAACAGLPAAQTVTLLSGPEGGLSAAEEAQALAAGFTPVSLGARVLRAETAPVAALALLA</sequence>
<dbReference type="Pfam" id="PF04452">
    <property type="entry name" value="Methyltrans_RNA"/>
    <property type="match status" value="1"/>
</dbReference>
<evidence type="ECO:0000256" key="12">
    <source>
        <dbReference type="PIRNR" id="PIRNR015601"/>
    </source>
</evidence>
<dbReference type="CDD" id="cd18084">
    <property type="entry name" value="RsmE-like"/>
    <property type="match status" value="1"/>
</dbReference>
<evidence type="ECO:0000256" key="3">
    <source>
        <dbReference type="ARBA" id="ARBA00012328"/>
    </source>
</evidence>
<keyword evidence="8 12" id="KW-0808">Transferase</keyword>
<keyword evidence="7 12" id="KW-0489">Methyltransferase</keyword>
<dbReference type="InterPro" id="IPR015947">
    <property type="entry name" value="PUA-like_sf"/>
</dbReference>
<keyword evidence="16" id="KW-1185">Reference proteome</keyword>
<feature type="domain" description="Ribosomal RNA small subunit methyltransferase E methyltransferase" evidence="13">
    <location>
        <begin position="70"/>
        <end position="236"/>
    </location>
</feature>
<evidence type="ECO:0000259" key="13">
    <source>
        <dbReference type="Pfam" id="PF04452"/>
    </source>
</evidence>
<evidence type="ECO:0000256" key="6">
    <source>
        <dbReference type="ARBA" id="ARBA00022552"/>
    </source>
</evidence>
<name>A0AAW6RDS5_9BURK</name>
<keyword evidence="6 12" id="KW-0698">rRNA processing</keyword>
<comment type="catalytic activity">
    <reaction evidence="11 12">
        <text>uridine(1498) in 16S rRNA + S-adenosyl-L-methionine = N(3)-methyluridine(1498) in 16S rRNA + S-adenosyl-L-homocysteine + H(+)</text>
        <dbReference type="Rhea" id="RHEA:42920"/>
        <dbReference type="Rhea" id="RHEA-COMP:10283"/>
        <dbReference type="Rhea" id="RHEA-COMP:10284"/>
        <dbReference type="ChEBI" id="CHEBI:15378"/>
        <dbReference type="ChEBI" id="CHEBI:57856"/>
        <dbReference type="ChEBI" id="CHEBI:59789"/>
        <dbReference type="ChEBI" id="CHEBI:65315"/>
        <dbReference type="ChEBI" id="CHEBI:74502"/>
        <dbReference type="EC" id="2.1.1.193"/>
    </reaction>
</comment>
<evidence type="ECO:0000259" key="14">
    <source>
        <dbReference type="Pfam" id="PF20260"/>
    </source>
</evidence>
<dbReference type="PANTHER" id="PTHR30027:SF3">
    <property type="entry name" value="16S RRNA (URACIL(1498)-N(3))-METHYLTRANSFERASE"/>
    <property type="match status" value="1"/>
</dbReference>
<comment type="subcellular location">
    <subcellularLocation>
        <location evidence="1 12">Cytoplasm</location>
    </subcellularLocation>
</comment>
<evidence type="ECO:0000313" key="15">
    <source>
        <dbReference type="EMBL" id="MDG9698548.1"/>
    </source>
</evidence>
<dbReference type="GO" id="GO:0005737">
    <property type="term" value="C:cytoplasm"/>
    <property type="evidence" value="ECO:0007669"/>
    <property type="project" value="UniProtKB-SubCell"/>
</dbReference>
<comment type="similarity">
    <text evidence="2 12">Belongs to the RNA methyltransferase RsmE family.</text>
</comment>
<evidence type="ECO:0000256" key="4">
    <source>
        <dbReference type="ARBA" id="ARBA00013673"/>
    </source>
</evidence>
<protein>
    <recommendedName>
        <fullName evidence="4 12">Ribosomal RNA small subunit methyltransferase E</fullName>
        <ecNumber evidence="3 12">2.1.1.193</ecNumber>
    </recommendedName>
</protein>
<accession>A0AAW6RDS5</accession>
<dbReference type="GO" id="GO:0070475">
    <property type="term" value="P:rRNA base methylation"/>
    <property type="evidence" value="ECO:0007669"/>
    <property type="project" value="TreeGrafter"/>
</dbReference>
<dbReference type="InterPro" id="IPR006700">
    <property type="entry name" value="RsmE"/>
</dbReference>
<reference evidence="15 16" key="1">
    <citation type="submission" date="2023-04" db="EMBL/GenBank/DDBJ databases">
        <title>Ottowia paracancer sp. nov., isolated from human stomach.</title>
        <authorList>
            <person name="Song Y."/>
        </authorList>
    </citation>
    <scope>NUCLEOTIDE SEQUENCE [LARGE SCALE GENOMIC DNA]</scope>
    <source>
        <strain evidence="15 16">10c7w1</strain>
    </source>
</reference>
<evidence type="ECO:0000256" key="8">
    <source>
        <dbReference type="ARBA" id="ARBA00022679"/>
    </source>
</evidence>
<keyword evidence="5 12" id="KW-0963">Cytoplasm</keyword>
<dbReference type="EMBL" id="JARVII010000002">
    <property type="protein sequence ID" value="MDG9698548.1"/>
    <property type="molecule type" value="Genomic_DNA"/>
</dbReference>
<evidence type="ECO:0000256" key="10">
    <source>
        <dbReference type="ARBA" id="ARBA00025699"/>
    </source>
</evidence>
<dbReference type="InterPro" id="IPR029028">
    <property type="entry name" value="Alpha/beta_knot_MTases"/>
</dbReference>
<organism evidence="15 16">
    <name type="scientific">Ottowia cancrivicina</name>
    <dbReference type="NCBI Taxonomy" id="3040346"/>
    <lineage>
        <taxon>Bacteria</taxon>
        <taxon>Pseudomonadati</taxon>
        <taxon>Pseudomonadota</taxon>
        <taxon>Betaproteobacteria</taxon>
        <taxon>Burkholderiales</taxon>
        <taxon>Comamonadaceae</taxon>
        <taxon>Ottowia</taxon>
    </lineage>
</organism>
<dbReference type="InterPro" id="IPR046887">
    <property type="entry name" value="RsmE_PUA-like"/>
</dbReference>
<dbReference type="PIRSF" id="PIRSF015601">
    <property type="entry name" value="MTase_slr0722"/>
    <property type="match status" value="1"/>
</dbReference>
<gene>
    <name evidence="15" type="ORF">QB898_02230</name>
</gene>
<dbReference type="EC" id="2.1.1.193" evidence="3 12"/>
<dbReference type="NCBIfam" id="TIGR00046">
    <property type="entry name" value="RsmE family RNA methyltransferase"/>
    <property type="match status" value="1"/>
</dbReference>
<evidence type="ECO:0000256" key="9">
    <source>
        <dbReference type="ARBA" id="ARBA00022691"/>
    </source>
</evidence>
<evidence type="ECO:0000256" key="7">
    <source>
        <dbReference type="ARBA" id="ARBA00022603"/>
    </source>
</evidence>
<dbReference type="GO" id="GO:0070042">
    <property type="term" value="F:rRNA (uridine-N3-)-methyltransferase activity"/>
    <property type="evidence" value="ECO:0007669"/>
    <property type="project" value="TreeGrafter"/>
</dbReference>
<dbReference type="Gene3D" id="3.40.1280.10">
    <property type="match status" value="1"/>
</dbReference>
<evidence type="ECO:0000256" key="1">
    <source>
        <dbReference type="ARBA" id="ARBA00004496"/>
    </source>
</evidence>
<dbReference type="AlphaFoldDB" id="A0AAW6RDS5"/>
<dbReference type="SUPFAM" id="SSF88697">
    <property type="entry name" value="PUA domain-like"/>
    <property type="match status" value="1"/>
</dbReference>
<comment type="caution">
    <text evidence="15">The sequence shown here is derived from an EMBL/GenBank/DDBJ whole genome shotgun (WGS) entry which is preliminary data.</text>
</comment>
<evidence type="ECO:0000256" key="5">
    <source>
        <dbReference type="ARBA" id="ARBA00022490"/>
    </source>
</evidence>
<dbReference type="InterPro" id="IPR046886">
    <property type="entry name" value="RsmE_MTase_dom"/>
</dbReference>
<evidence type="ECO:0000313" key="16">
    <source>
        <dbReference type="Proteomes" id="UP001237156"/>
    </source>
</evidence>
<evidence type="ECO:0000256" key="11">
    <source>
        <dbReference type="ARBA" id="ARBA00047944"/>
    </source>
</evidence>
<dbReference type="Proteomes" id="UP001237156">
    <property type="component" value="Unassembled WGS sequence"/>
</dbReference>
<dbReference type="SUPFAM" id="SSF75217">
    <property type="entry name" value="alpha/beta knot"/>
    <property type="match status" value="1"/>
</dbReference>
<proteinExistence type="inferred from homology"/>
<dbReference type="InterPro" id="IPR029026">
    <property type="entry name" value="tRNA_m1G_MTases_N"/>
</dbReference>
<dbReference type="Pfam" id="PF20260">
    <property type="entry name" value="PUA_4"/>
    <property type="match status" value="1"/>
</dbReference>
<comment type="function">
    <text evidence="10 12">Specifically methylates the N3 position of the uracil ring of uridine 1498 (m3U1498) in 16S rRNA. Acts on the fully assembled 30S ribosomal subunit.</text>
</comment>
<feature type="domain" description="Ribosomal RNA small subunit methyltransferase E PUA-like" evidence="14">
    <location>
        <begin position="20"/>
        <end position="60"/>
    </location>
</feature>
<dbReference type="PANTHER" id="PTHR30027">
    <property type="entry name" value="RIBOSOMAL RNA SMALL SUBUNIT METHYLTRANSFERASE E"/>
    <property type="match status" value="1"/>
</dbReference>
<keyword evidence="9 12" id="KW-0949">S-adenosyl-L-methionine</keyword>
<dbReference type="NCBIfam" id="NF008692">
    <property type="entry name" value="PRK11713.1-5"/>
    <property type="match status" value="1"/>
</dbReference>